<feature type="transmembrane region" description="Helical" evidence="8">
    <location>
        <begin position="553"/>
        <end position="578"/>
    </location>
</feature>
<evidence type="ECO:0000256" key="4">
    <source>
        <dbReference type="ARBA" id="ARBA00022475"/>
    </source>
</evidence>
<evidence type="ECO:0000256" key="7">
    <source>
        <dbReference type="ARBA" id="ARBA00023136"/>
    </source>
</evidence>
<dbReference type="InterPro" id="IPR051605">
    <property type="entry name" value="CstA"/>
</dbReference>
<comment type="caution">
    <text evidence="10">The sequence shown here is derived from an EMBL/GenBank/DDBJ whole genome shotgun (WGS) entry which is preliminary data.</text>
</comment>
<name>A0A433SEC7_9BURK</name>
<feature type="transmembrane region" description="Helical" evidence="8">
    <location>
        <begin position="483"/>
        <end position="506"/>
    </location>
</feature>
<feature type="transmembrane region" description="Helical" evidence="8">
    <location>
        <begin position="618"/>
        <end position="639"/>
    </location>
</feature>
<dbReference type="RefSeq" id="WP_126978848.1">
    <property type="nucleotide sequence ID" value="NZ_PQSP01000002.1"/>
</dbReference>
<dbReference type="PANTHER" id="PTHR30252:SF3">
    <property type="entry name" value="PYRUVATE_PROTON SYMPORTER BTST"/>
    <property type="match status" value="1"/>
</dbReference>
<evidence type="ECO:0000256" key="3">
    <source>
        <dbReference type="ARBA" id="ARBA00022448"/>
    </source>
</evidence>
<evidence type="ECO:0000256" key="8">
    <source>
        <dbReference type="SAM" id="Phobius"/>
    </source>
</evidence>
<feature type="transmembrane region" description="Helical" evidence="8">
    <location>
        <begin position="192"/>
        <end position="213"/>
    </location>
</feature>
<gene>
    <name evidence="10" type="primary">cstA</name>
    <name evidence="10" type="ORF">CUZ56_01014</name>
</gene>
<proteinExistence type="inferred from homology"/>
<organism evidence="10 11">
    <name type="scientific">Saezia sanguinis</name>
    <dbReference type="NCBI Taxonomy" id="1965230"/>
    <lineage>
        <taxon>Bacteria</taxon>
        <taxon>Pseudomonadati</taxon>
        <taxon>Pseudomonadota</taxon>
        <taxon>Betaproteobacteria</taxon>
        <taxon>Burkholderiales</taxon>
        <taxon>Saeziaceae</taxon>
        <taxon>Saezia</taxon>
    </lineage>
</organism>
<feature type="transmembrane region" description="Helical" evidence="8">
    <location>
        <begin position="69"/>
        <end position="87"/>
    </location>
</feature>
<feature type="domain" description="CstA N-terminal" evidence="9">
    <location>
        <begin position="273"/>
        <end position="603"/>
    </location>
</feature>
<dbReference type="GO" id="GO:0005886">
    <property type="term" value="C:plasma membrane"/>
    <property type="evidence" value="ECO:0007669"/>
    <property type="project" value="UniProtKB-SubCell"/>
</dbReference>
<keyword evidence="3" id="KW-0813">Transport</keyword>
<feature type="domain" description="CstA N-terminal" evidence="9">
    <location>
        <begin position="9"/>
        <end position="218"/>
    </location>
</feature>
<feature type="transmembrane region" description="Helical" evidence="8">
    <location>
        <begin position="134"/>
        <end position="155"/>
    </location>
</feature>
<reference evidence="10 11" key="1">
    <citation type="submission" date="2018-01" db="EMBL/GenBank/DDBJ databases">
        <title>Saezia sanguinis gen. nov., sp. nov., in the order Burkholderiales isolated from human blood.</title>
        <authorList>
            <person name="Medina-Pascual M.J."/>
            <person name="Valdezate S."/>
            <person name="Monzon S."/>
            <person name="Cuesta I."/>
            <person name="Carrasco G."/>
            <person name="Villalon P."/>
            <person name="Saez-Nieto J.A."/>
        </authorList>
    </citation>
    <scope>NUCLEOTIDE SEQUENCE [LARGE SCALE GENOMIC DNA]</scope>
    <source>
        <strain evidence="10 11">CNM695-12</strain>
    </source>
</reference>
<keyword evidence="7 8" id="KW-0472">Membrane</keyword>
<dbReference type="OrthoDB" id="9761224at2"/>
<dbReference type="AlphaFoldDB" id="A0A433SEC7"/>
<feature type="transmembrane region" description="Helical" evidence="8">
    <location>
        <begin position="93"/>
        <end position="114"/>
    </location>
</feature>
<comment type="similarity">
    <text evidence="2">Belongs to the peptide transporter carbon starvation (CstA) (TC 2.A.114) family.</text>
</comment>
<feature type="transmembrane region" description="Helical" evidence="8">
    <location>
        <begin position="350"/>
        <end position="373"/>
    </location>
</feature>
<dbReference type="EMBL" id="PQSP01000002">
    <property type="protein sequence ID" value="RUS67075.1"/>
    <property type="molecule type" value="Genomic_DNA"/>
</dbReference>
<feature type="transmembrane region" description="Helical" evidence="8">
    <location>
        <begin position="527"/>
        <end position="547"/>
    </location>
</feature>
<evidence type="ECO:0000313" key="11">
    <source>
        <dbReference type="Proteomes" id="UP000286947"/>
    </source>
</evidence>
<evidence type="ECO:0000256" key="1">
    <source>
        <dbReference type="ARBA" id="ARBA00004651"/>
    </source>
</evidence>
<keyword evidence="11" id="KW-1185">Reference proteome</keyword>
<keyword evidence="5 8" id="KW-0812">Transmembrane</keyword>
<dbReference type="Proteomes" id="UP000286947">
    <property type="component" value="Unassembled WGS sequence"/>
</dbReference>
<feature type="transmembrane region" description="Helical" evidence="8">
    <location>
        <begin position="585"/>
        <end position="606"/>
    </location>
</feature>
<feature type="transmembrane region" description="Helical" evidence="8">
    <location>
        <begin position="385"/>
        <end position="407"/>
    </location>
</feature>
<evidence type="ECO:0000256" key="2">
    <source>
        <dbReference type="ARBA" id="ARBA00007755"/>
    </source>
</evidence>
<evidence type="ECO:0000313" key="10">
    <source>
        <dbReference type="EMBL" id="RUS67075.1"/>
    </source>
</evidence>
<evidence type="ECO:0000256" key="5">
    <source>
        <dbReference type="ARBA" id="ARBA00022692"/>
    </source>
</evidence>
<comment type="subcellular location">
    <subcellularLocation>
        <location evidence="1">Cell membrane</location>
        <topology evidence="1">Multi-pass membrane protein</topology>
    </subcellularLocation>
</comment>
<sequence length="666" mass="72039">MFQALDGMNALTLVFASLCIFAIAYRIYGIFLANKVLKLDRNRATPAVKYADGHDYVATNKNVLFGHHFAAIAAAGPLVGPVLAAQFGFLPGALWILVGCVLGGAVHDMVVLFASVRHKGQSLATIARKEIGPLTGSVAGFAVLFILILTLAGLSIACRNAMHEAPWSLFIVAVTIPIAIIMGMVMRASHNVLLASLIGIGLLFLAIVLGHPFTQIPLELRELITQGVAVPADQAQALAAKYDVLTPQMQELLVQGKLSLADFPLFKGGLGYYFDWSQNSLSLAIPIYGFFASVLPVWLLLVPRDYLSTYLKIGTILMLAVGICFVMPDMQMPALTDFISGGGPIINGPVLPFICITIACGAISGFHAIIGTGTTPKMVSNEREILFVGYGAMLMEGFVAIMALIAACTLVPGDYFAINTAKSGYDAFLATAPAALSQTHDLAYYSEHIGINLANRPGGAVSLAVGMAHIFHKIPYMDQLIAYWYNFAVMFEAVFILTAIDAGTRVGRFFLQEMVGRVIPKFSDKDWMPGVIVTSAIFTFLWGYLLYTGNISSIWPLFGISNQLLAACALIVCTTMLLRMNRGKYCLCTAIPGVLMAAVTLWAGYLQVTTQYWPKQQYLLSSLAVMVMVLMVIVFIGAFKKWIELMGIKTLVTDAYGDEVKELVPE</sequence>
<dbReference type="Pfam" id="PF02554">
    <property type="entry name" value="CstA"/>
    <property type="match status" value="2"/>
</dbReference>
<dbReference type="GO" id="GO:0009267">
    <property type="term" value="P:cellular response to starvation"/>
    <property type="evidence" value="ECO:0007669"/>
    <property type="project" value="InterPro"/>
</dbReference>
<keyword evidence="6 8" id="KW-1133">Transmembrane helix</keyword>
<feature type="transmembrane region" description="Helical" evidence="8">
    <location>
        <begin position="309"/>
        <end position="330"/>
    </location>
</feature>
<evidence type="ECO:0000259" key="9">
    <source>
        <dbReference type="Pfam" id="PF02554"/>
    </source>
</evidence>
<feature type="transmembrane region" description="Helical" evidence="8">
    <location>
        <begin position="12"/>
        <end position="33"/>
    </location>
</feature>
<accession>A0A433SEC7</accession>
<keyword evidence="4" id="KW-1003">Cell membrane</keyword>
<protein>
    <submittedName>
        <fullName evidence="10">Carbon starvation protein A</fullName>
    </submittedName>
</protein>
<evidence type="ECO:0000256" key="6">
    <source>
        <dbReference type="ARBA" id="ARBA00022989"/>
    </source>
</evidence>
<feature type="transmembrane region" description="Helical" evidence="8">
    <location>
        <begin position="167"/>
        <end position="185"/>
    </location>
</feature>
<dbReference type="InterPro" id="IPR003706">
    <property type="entry name" value="CstA_N"/>
</dbReference>
<feature type="transmembrane region" description="Helical" evidence="8">
    <location>
        <begin position="283"/>
        <end position="302"/>
    </location>
</feature>
<dbReference type="PANTHER" id="PTHR30252">
    <property type="entry name" value="INNER MEMBRANE PEPTIDE TRANSPORTER"/>
    <property type="match status" value="1"/>
</dbReference>